<comment type="caution">
    <text evidence="4">The sequence shown here is derived from an EMBL/GenBank/DDBJ whole genome shotgun (WGS) entry which is preliminary data.</text>
</comment>
<gene>
    <name evidence="4" type="ORF">ACFQZM_18305</name>
</gene>
<dbReference type="InterPro" id="IPR025110">
    <property type="entry name" value="AMP-bd_C"/>
</dbReference>
<keyword evidence="5" id="KW-1185">Reference proteome</keyword>
<dbReference type="Gene3D" id="3.30.300.30">
    <property type="match status" value="1"/>
</dbReference>
<dbReference type="SUPFAM" id="SSF56801">
    <property type="entry name" value="Acetyl-CoA synthetase-like"/>
    <property type="match status" value="1"/>
</dbReference>
<dbReference type="RefSeq" id="WP_131759922.1">
    <property type="nucleotide sequence ID" value="NZ_CAACUY010000095.1"/>
</dbReference>
<sequence>MPGFRSLYEWFAESAARHAARPALEIGGRAWTYRELEVASGRIAALVLRRHGAPPRRMGLLAGRTPGAYAGYLAGLRLGAAVVPLNPAVAVERNRAVAALTGLDAVLAGAAGHPAEVAEAAGATPVPVADGDLAGAAAVPCGRAPRGLPPPVRPEPGDTAYLLFTSGSTGRPKGVPVTHANADAFLGACLGRYPGGPGDRVSQNFELTFDPSVFDLFLGWGRGATVVVPAGNEALRPSLYVNRRRITHWFSVPSAVSLALRAGDLRPGSMPGLRWTLFGGDVLTAAQARAWAAAAPGSVIENTYGPTEFTVFCTAHRLARDPAAWPATSNGTVPIGEPLPGVEHLVLDERGRQAVEGELCLRGPQRFPGYLDPADDAGRFHGREAGGTGTGTGTGPRDGSLWYRTGDRVRREGAGLVHLGRTDRQVKVRGYRVEPGEVEAVLRAHPGVSEAVVVAAGAGADRGLAAFYTGDPVPAAELAALVRASLPAYMLPGRFEFRPDLPRNGNGKLDRDLLATAARAGRAPSQATEVTG</sequence>
<evidence type="ECO:0000313" key="4">
    <source>
        <dbReference type="EMBL" id="MFD0686460.1"/>
    </source>
</evidence>
<evidence type="ECO:0000313" key="5">
    <source>
        <dbReference type="Proteomes" id="UP001597063"/>
    </source>
</evidence>
<dbReference type="PANTHER" id="PTHR45527">
    <property type="entry name" value="NONRIBOSOMAL PEPTIDE SYNTHETASE"/>
    <property type="match status" value="1"/>
</dbReference>
<evidence type="ECO:0000256" key="1">
    <source>
        <dbReference type="SAM" id="MobiDB-lite"/>
    </source>
</evidence>
<reference evidence="5" key="1">
    <citation type="journal article" date="2019" name="Int. J. Syst. Evol. Microbiol.">
        <title>The Global Catalogue of Microorganisms (GCM) 10K type strain sequencing project: providing services to taxonomists for standard genome sequencing and annotation.</title>
        <authorList>
            <consortium name="The Broad Institute Genomics Platform"/>
            <consortium name="The Broad Institute Genome Sequencing Center for Infectious Disease"/>
            <person name="Wu L."/>
            <person name="Ma J."/>
        </authorList>
    </citation>
    <scope>NUCLEOTIDE SEQUENCE [LARGE SCALE GENOMIC DNA]</scope>
    <source>
        <strain evidence="5">JCM 9371</strain>
    </source>
</reference>
<feature type="compositionally biased region" description="Gly residues" evidence="1">
    <location>
        <begin position="385"/>
        <end position="396"/>
    </location>
</feature>
<evidence type="ECO:0000259" key="2">
    <source>
        <dbReference type="Pfam" id="PF00501"/>
    </source>
</evidence>
<proteinExistence type="predicted"/>
<dbReference type="Pfam" id="PF00501">
    <property type="entry name" value="AMP-binding"/>
    <property type="match status" value="1"/>
</dbReference>
<dbReference type="InterPro" id="IPR020845">
    <property type="entry name" value="AMP-binding_CS"/>
</dbReference>
<dbReference type="InterPro" id="IPR000873">
    <property type="entry name" value="AMP-dep_synth/lig_dom"/>
</dbReference>
<evidence type="ECO:0000259" key="3">
    <source>
        <dbReference type="Pfam" id="PF13193"/>
    </source>
</evidence>
<dbReference type="InterPro" id="IPR045851">
    <property type="entry name" value="AMP-bd_C_sf"/>
</dbReference>
<dbReference type="Gene3D" id="3.40.50.12780">
    <property type="entry name" value="N-terminal domain of ligase-like"/>
    <property type="match status" value="1"/>
</dbReference>
<dbReference type="EMBL" id="JBHTGP010000010">
    <property type="protein sequence ID" value="MFD0686460.1"/>
    <property type="molecule type" value="Genomic_DNA"/>
</dbReference>
<feature type="region of interest" description="Disordered" evidence="1">
    <location>
        <begin position="381"/>
        <end position="400"/>
    </location>
</feature>
<dbReference type="Proteomes" id="UP001597063">
    <property type="component" value="Unassembled WGS sequence"/>
</dbReference>
<dbReference type="PROSITE" id="PS00455">
    <property type="entry name" value="AMP_BINDING"/>
    <property type="match status" value="1"/>
</dbReference>
<dbReference type="InterPro" id="IPR042099">
    <property type="entry name" value="ANL_N_sf"/>
</dbReference>
<accession>A0ABW2XPS9</accession>
<name>A0ABW2XPS9_9ACTN</name>
<feature type="domain" description="AMP-dependent synthetase/ligase" evidence="2">
    <location>
        <begin position="11"/>
        <end position="371"/>
    </location>
</feature>
<organism evidence="4 5">
    <name type="scientific">Actinomadura fibrosa</name>
    <dbReference type="NCBI Taxonomy" id="111802"/>
    <lineage>
        <taxon>Bacteria</taxon>
        <taxon>Bacillati</taxon>
        <taxon>Actinomycetota</taxon>
        <taxon>Actinomycetes</taxon>
        <taxon>Streptosporangiales</taxon>
        <taxon>Thermomonosporaceae</taxon>
        <taxon>Actinomadura</taxon>
    </lineage>
</organism>
<dbReference type="PANTHER" id="PTHR45527:SF1">
    <property type="entry name" value="FATTY ACID SYNTHASE"/>
    <property type="match status" value="1"/>
</dbReference>
<dbReference type="Pfam" id="PF13193">
    <property type="entry name" value="AMP-binding_C"/>
    <property type="match status" value="1"/>
</dbReference>
<feature type="domain" description="AMP-binding enzyme C-terminal" evidence="3">
    <location>
        <begin position="437"/>
        <end position="508"/>
    </location>
</feature>
<protein>
    <submittedName>
        <fullName evidence="4">AMP-binding protein</fullName>
    </submittedName>
</protein>